<evidence type="ECO:0000259" key="9">
    <source>
        <dbReference type="Pfam" id="PF13086"/>
    </source>
</evidence>
<keyword evidence="5" id="KW-0067">ATP-binding</keyword>
<evidence type="ECO:0000256" key="2">
    <source>
        <dbReference type="ARBA" id="ARBA00022741"/>
    </source>
</evidence>
<keyword evidence="4" id="KW-0347">Helicase</keyword>
<protein>
    <submittedName>
        <fullName evidence="11">Uncharacterized protein</fullName>
        <ecNumber evidence="11">3.6.4.-</ecNumber>
    </submittedName>
</protein>
<evidence type="ECO:0000256" key="7">
    <source>
        <dbReference type="SAM" id="MobiDB-lite"/>
    </source>
</evidence>
<feature type="region of interest" description="Disordered" evidence="7">
    <location>
        <begin position="1558"/>
        <end position="1710"/>
    </location>
</feature>
<evidence type="ECO:0000256" key="5">
    <source>
        <dbReference type="ARBA" id="ARBA00022840"/>
    </source>
</evidence>
<dbReference type="STRING" id="425264.A0A3G2S775"/>
<dbReference type="GO" id="GO:0004386">
    <property type="term" value="F:helicase activity"/>
    <property type="evidence" value="ECO:0007669"/>
    <property type="project" value="UniProtKB-KW"/>
</dbReference>
<dbReference type="GO" id="GO:0016604">
    <property type="term" value="C:nuclear body"/>
    <property type="evidence" value="ECO:0007669"/>
    <property type="project" value="TreeGrafter"/>
</dbReference>
<dbReference type="OrthoDB" id="6513042at2759"/>
<organism evidence="11 12">
    <name type="scientific">Malassezia restricta (strain ATCC 96810 / NBRC 103918 / CBS 7877)</name>
    <name type="common">Seborrheic dermatitis infection agent</name>
    <dbReference type="NCBI Taxonomy" id="425264"/>
    <lineage>
        <taxon>Eukaryota</taxon>
        <taxon>Fungi</taxon>
        <taxon>Dikarya</taxon>
        <taxon>Basidiomycota</taxon>
        <taxon>Ustilaginomycotina</taxon>
        <taxon>Malasseziomycetes</taxon>
        <taxon>Malasseziales</taxon>
        <taxon>Malasseziaceae</taxon>
        <taxon>Malassezia</taxon>
    </lineage>
</organism>
<sequence>MAWLEARHVHDPGQPLYEALEQYVPEANMAWPLARSMYAALACEQAEPKATSYTLDGVVAMLKTSRGQDKLAWTIAQSVYDGSPSHVETLAPLALESLSASEAPLEQVLSVLTLLCQSEAMSPLWDRYRPMRVITDVLEHGACDRMPLPCIFAFLVRFLDAMRSPVSYDETLKLIMQHLLEYRQHAHHDESVRSSALALGALLLEVRLNKAIEAALAHPTPETCIQGDASLSLVLNLYAVTLMTGSMRTPRLVRPLGLALVYDVVRTVNACLYISRTSQYIASSRKQHGQDKGFAQLLENFGDMPLPVVSDHVWKQVSLALGSDESHLVPRVLRAYFLHALSIIAPFYPAPVLETHIPKPSENPPSKSYDTLCSRISALVTQTQHTMTMVVDALTTALEQNTLAEMPSVCISVLPSLSASPSKELAHGAHAILRSLSDASYTRFESMHMLWLDAREPAVYGARHFVSLFLHAAHHLSWSLSLARASVSMLDDMLHVLCDRNMGVLLPYIPWDAGSGADVLHVWTGISECIAAMFGRIPEWSRTADRQEMLQWIAHVPMLASYMVQSADLASRSNELQPYTDQVYGALAWPLDCAIGWLRLNHGELLQQLSDYIRRTVHVFKKQQCVMPGPVVKHAVEFLGQQLAVTNAQQRKTLLSTPQMELLLDEFIALSRAPGPPAPKKQKLQQQTLSFAPRPLDAPKKKPIVVDLTRDSPKTAAPKPKSTGKLAQLRNEFQLTRAVARKPQAPLRQFEPDEPRAPLATSSVTGAVKTLPPVKRPPPPEDSSSSSESEEEEEGLAALASPRKPKAHEVRRSVKPMVDPALQEAMRKAEDEQRRRRLAKAPALTPMHECILSWDMQAKGGLPPTRLDGMPFSIDAARSPLTDTASYMNRFCTLLTLEAWAQFQQACGDVRDAVSVPLQYTRQSRVDNFVHLEWSTQTAVPVGTYFNETDIVYLELPSRAIRLTANVLFSKRASTTGPATINLGVQCVCAKAQHAMPFMHEAGWKVTKLLTLTTLRREFAALCSVPDLAMTQDVLHARVAQVPDVSKADEVKAMQTYQLNAPQARAVVAAMRTLGFSLIRGPPGTGKTKTIRALVASFLSRRAGTTIGAKKASAPQARMLLCAPSNAAIDELVIRIKNGVEIDGKRILPRLVRLGRDEAVHPNVRDVTLDALVEKAGGNAGPSRAMDELQQVEQAWQRKRTQLESASASQQARALQAELNELTDRRFELREQVASLRSRNKMGALRPGAEHHMARMSILDDAEIVCTTLAGAGHEMLYRYTFDTVVIDEAAQTVEPSTLIPLRYECMRCIMVGDPKQLPPTVLSQEAQRLEYDQSLFVRMFNAAPERVHLLSIQYRMHPDISLFPSTAFYDKQLVDGPRMTELTAQPWHGTALFGPFRFFDVRTPEEPGRSHSLQNPSEAQVAMQVYEALCACAGSSLQDRIGFVSMYKAQVELLKTLFIKRYGRSTAHEVEFSSVDGFQGQEKDIIVISCVRSNRDGNMGFLTDYRRLNVALTRARSNMIVIGNADMLCKDKIWRTMITEARSYGFVVPVDSKTFDNPQRPAPKFVASKPKVTTEAPSPPKPLPAPKTDTAKASSTPVSTPKMSKQAAPIKVTKAPTPISAPTNPKKPNQMTEGVRAPPRVVPSASLLAPPKRKHKTGKWTQIVERNKASKPETPMPAPKSDRRPPPSHDGPSWLRSARPHTLQKRNPP</sequence>
<proteinExistence type="inferred from homology"/>
<dbReference type="InterPro" id="IPR041677">
    <property type="entry name" value="DNA2/NAM7_AAA_11"/>
</dbReference>
<feature type="region of interest" description="Disordered" evidence="7">
    <location>
        <begin position="742"/>
        <end position="820"/>
    </location>
</feature>
<dbReference type="VEuPathDB" id="FungiDB:DNF11_2068"/>
<dbReference type="Pfam" id="PF13086">
    <property type="entry name" value="AAA_11"/>
    <property type="match status" value="1"/>
</dbReference>
<feature type="domain" description="DNA2/NAM7 helicase-like C-terminal" evidence="10">
    <location>
        <begin position="1332"/>
        <end position="1526"/>
    </location>
</feature>
<evidence type="ECO:0000313" key="11">
    <source>
        <dbReference type="EMBL" id="AYO43018.1"/>
    </source>
</evidence>
<dbReference type="CDD" id="cd18042">
    <property type="entry name" value="DEXXQc_SETX"/>
    <property type="match status" value="1"/>
</dbReference>
<dbReference type="PANTHER" id="PTHR10887">
    <property type="entry name" value="DNA2/NAM7 HELICASE FAMILY"/>
    <property type="match status" value="1"/>
</dbReference>
<dbReference type="Gene3D" id="3.40.50.300">
    <property type="entry name" value="P-loop containing nucleotide triphosphate hydrolases"/>
    <property type="match status" value="2"/>
</dbReference>
<dbReference type="GO" id="GO:0005524">
    <property type="term" value="F:ATP binding"/>
    <property type="evidence" value="ECO:0007669"/>
    <property type="project" value="UniProtKB-KW"/>
</dbReference>
<dbReference type="GO" id="GO:0005694">
    <property type="term" value="C:chromosome"/>
    <property type="evidence" value="ECO:0007669"/>
    <property type="project" value="UniProtKB-ARBA"/>
</dbReference>
<dbReference type="Pfam" id="PF13087">
    <property type="entry name" value="AAA_12"/>
    <property type="match status" value="1"/>
</dbReference>
<keyword evidence="12" id="KW-1185">Reference proteome</keyword>
<feature type="compositionally biased region" description="Polar residues" evidence="7">
    <location>
        <begin position="1621"/>
        <end position="1633"/>
    </location>
</feature>
<dbReference type="GO" id="GO:0006369">
    <property type="term" value="P:termination of RNA polymerase II transcription"/>
    <property type="evidence" value="ECO:0007669"/>
    <property type="project" value="TreeGrafter"/>
</dbReference>
<dbReference type="InterPro" id="IPR027417">
    <property type="entry name" value="P-loop_NTPase"/>
</dbReference>
<dbReference type="SUPFAM" id="SSF52540">
    <property type="entry name" value="P-loop containing nucleoside triphosphate hydrolases"/>
    <property type="match status" value="1"/>
</dbReference>
<feature type="region of interest" description="Disordered" evidence="7">
    <location>
        <begin position="674"/>
        <end position="727"/>
    </location>
</feature>
<evidence type="ECO:0000256" key="4">
    <source>
        <dbReference type="ARBA" id="ARBA00022806"/>
    </source>
</evidence>
<dbReference type="Pfam" id="PF12726">
    <property type="entry name" value="SEN1_N"/>
    <property type="match status" value="1"/>
</dbReference>
<keyword evidence="2" id="KW-0547">Nucleotide-binding</keyword>
<evidence type="ECO:0000256" key="3">
    <source>
        <dbReference type="ARBA" id="ARBA00022801"/>
    </source>
</evidence>
<dbReference type="GO" id="GO:0001147">
    <property type="term" value="F:transcription termination site sequence-specific DNA binding"/>
    <property type="evidence" value="ECO:0007669"/>
    <property type="project" value="TreeGrafter"/>
</dbReference>
<accession>A0A3G2S775</accession>
<feature type="coiled-coil region" evidence="6">
    <location>
        <begin position="1186"/>
        <end position="1239"/>
    </location>
</feature>
<evidence type="ECO:0000259" key="8">
    <source>
        <dbReference type="Pfam" id="PF12726"/>
    </source>
</evidence>
<feature type="domain" description="Helicase Sen1 N-terminal" evidence="8">
    <location>
        <begin position="85"/>
        <end position="608"/>
    </location>
</feature>
<evidence type="ECO:0000256" key="1">
    <source>
        <dbReference type="ARBA" id="ARBA00007913"/>
    </source>
</evidence>
<reference evidence="11 12" key="1">
    <citation type="submission" date="2018-10" db="EMBL/GenBank/DDBJ databases">
        <title>Complete genome sequence of Malassezia restricta CBS 7877.</title>
        <authorList>
            <person name="Morand S.C."/>
            <person name="Bertignac M."/>
            <person name="Iltis A."/>
            <person name="Kolder I."/>
            <person name="Pirovano W."/>
            <person name="Jourdain R."/>
            <person name="Clavaud C."/>
        </authorList>
    </citation>
    <scope>NUCLEOTIDE SEQUENCE [LARGE SCALE GENOMIC DNA]</scope>
    <source>
        <strain evidence="11 12">CBS 7877</strain>
    </source>
</reference>
<dbReference type="Proteomes" id="UP000269793">
    <property type="component" value="Chromosome III"/>
</dbReference>
<gene>
    <name evidence="11" type="ORF">DNF11_2068</name>
</gene>
<dbReference type="InterPro" id="IPR024481">
    <property type="entry name" value="Helicase_Sen1_N"/>
</dbReference>
<dbReference type="PANTHER" id="PTHR10887:SF495">
    <property type="entry name" value="HELICASE SENATAXIN ISOFORM X1-RELATED"/>
    <property type="match status" value="1"/>
</dbReference>
<name>A0A3G2S775_MALR7</name>
<dbReference type="EMBL" id="CP033150">
    <property type="protein sequence ID" value="AYO43018.1"/>
    <property type="molecule type" value="Genomic_DNA"/>
</dbReference>
<dbReference type="FunFam" id="3.40.50.300:FF:000326">
    <property type="entry name" value="P-loop containing nucleoside triphosphate hydrolase"/>
    <property type="match status" value="1"/>
</dbReference>
<dbReference type="EC" id="3.6.4.-" evidence="11"/>
<keyword evidence="6" id="KW-0175">Coiled coil</keyword>
<dbReference type="GO" id="GO:0016787">
    <property type="term" value="F:hydrolase activity"/>
    <property type="evidence" value="ECO:0007669"/>
    <property type="project" value="UniProtKB-KW"/>
</dbReference>
<feature type="compositionally biased region" description="Polar residues" evidence="7">
    <location>
        <begin position="1595"/>
        <end position="1604"/>
    </location>
</feature>
<keyword evidence="3 11" id="KW-0378">Hydrolase</keyword>
<dbReference type="InterPro" id="IPR047187">
    <property type="entry name" value="SF1_C_Upf1"/>
</dbReference>
<dbReference type="InterPro" id="IPR045055">
    <property type="entry name" value="DNA2/NAM7-like"/>
</dbReference>
<dbReference type="CDD" id="cd18808">
    <property type="entry name" value="SF1_C_Upf1"/>
    <property type="match status" value="1"/>
</dbReference>
<evidence type="ECO:0000259" key="10">
    <source>
        <dbReference type="Pfam" id="PF13087"/>
    </source>
</evidence>
<evidence type="ECO:0000313" key="12">
    <source>
        <dbReference type="Proteomes" id="UP000269793"/>
    </source>
</evidence>
<comment type="similarity">
    <text evidence="1">Belongs to the DNA2/NAM7 helicase family.</text>
</comment>
<dbReference type="InterPro" id="IPR041679">
    <property type="entry name" value="DNA2/NAM7-like_C"/>
</dbReference>
<evidence type="ECO:0000256" key="6">
    <source>
        <dbReference type="SAM" id="Coils"/>
    </source>
</evidence>
<feature type="compositionally biased region" description="Basic residues" evidence="7">
    <location>
        <begin position="1699"/>
        <end position="1710"/>
    </location>
</feature>
<feature type="domain" description="DNA2/NAM7 helicase helicase" evidence="9">
    <location>
        <begin position="1058"/>
        <end position="1325"/>
    </location>
</feature>